<protein>
    <submittedName>
        <fullName evidence="1">Uncharacterized protein</fullName>
    </submittedName>
</protein>
<sequence length="148" mass="16728">MINKSALRESMLVLEKEKLAFSEKAYSEYLGSARRNSSEPQDHHDFSIEFADSEVAQAFETTLHSHIDAISKLRTIDFSPKVVVEEGAIIFLRDRWFVIAVATTQFDCDGTPFMGISTDAPLFKAMEGKAPDDWFTWNGKEFRISVVA</sequence>
<comment type="caution">
    <text evidence="1">The sequence shown here is derived from an EMBL/GenBank/DDBJ whole genome shotgun (WGS) entry which is preliminary data.</text>
</comment>
<dbReference type="EMBL" id="JBHTBU010000001">
    <property type="protein sequence ID" value="MFC7286408.1"/>
    <property type="molecule type" value="Genomic_DNA"/>
</dbReference>
<organism evidence="1 2">
    <name type="scientific">Herminiimonas glaciei</name>
    <dbReference type="NCBI Taxonomy" id="523788"/>
    <lineage>
        <taxon>Bacteria</taxon>
        <taxon>Pseudomonadati</taxon>
        <taxon>Pseudomonadota</taxon>
        <taxon>Betaproteobacteria</taxon>
        <taxon>Burkholderiales</taxon>
        <taxon>Oxalobacteraceae</taxon>
        <taxon>Herminiimonas</taxon>
    </lineage>
</organism>
<name>A0ABW2I614_9BURK</name>
<keyword evidence="2" id="KW-1185">Reference proteome</keyword>
<dbReference type="RefSeq" id="WP_124573290.1">
    <property type="nucleotide sequence ID" value="NZ_JBHTBU010000001.1"/>
</dbReference>
<evidence type="ECO:0000313" key="1">
    <source>
        <dbReference type="EMBL" id="MFC7286408.1"/>
    </source>
</evidence>
<proteinExistence type="predicted"/>
<dbReference type="Proteomes" id="UP001596542">
    <property type="component" value="Unassembled WGS sequence"/>
</dbReference>
<reference evidence="2" key="1">
    <citation type="journal article" date="2019" name="Int. J. Syst. Evol. Microbiol.">
        <title>The Global Catalogue of Microorganisms (GCM) 10K type strain sequencing project: providing services to taxonomists for standard genome sequencing and annotation.</title>
        <authorList>
            <consortium name="The Broad Institute Genomics Platform"/>
            <consortium name="The Broad Institute Genome Sequencing Center for Infectious Disease"/>
            <person name="Wu L."/>
            <person name="Ma J."/>
        </authorList>
    </citation>
    <scope>NUCLEOTIDE SEQUENCE [LARGE SCALE GENOMIC DNA]</scope>
    <source>
        <strain evidence="2">KACC 12508</strain>
    </source>
</reference>
<evidence type="ECO:0000313" key="2">
    <source>
        <dbReference type="Proteomes" id="UP001596542"/>
    </source>
</evidence>
<gene>
    <name evidence="1" type="ORF">ACFQPC_00010</name>
</gene>
<accession>A0ABW2I614</accession>